<dbReference type="KEGG" id="mri:Mal4_50520"/>
<dbReference type="PANTHER" id="PTHR30531">
    <property type="entry name" value="FLAGELLAR BIOSYNTHETIC PROTEIN FLHB"/>
    <property type="match status" value="1"/>
</dbReference>
<organism evidence="3 4">
    <name type="scientific">Maioricimonas rarisocia</name>
    <dbReference type="NCBI Taxonomy" id="2528026"/>
    <lineage>
        <taxon>Bacteria</taxon>
        <taxon>Pseudomonadati</taxon>
        <taxon>Planctomycetota</taxon>
        <taxon>Planctomycetia</taxon>
        <taxon>Planctomycetales</taxon>
        <taxon>Planctomycetaceae</taxon>
        <taxon>Maioricimonas</taxon>
    </lineage>
</organism>
<evidence type="ECO:0000256" key="1">
    <source>
        <dbReference type="SAM" id="MobiDB-lite"/>
    </source>
</evidence>
<dbReference type="Pfam" id="PF01312">
    <property type="entry name" value="Bac_export_2"/>
    <property type="match status" value="1"/>
</dbReference>
<proteinExistence type="predicted"/>
<protein>
    <submittedName>
        <fullName evidence="3">Flagellar biosynthetic protein FlhB</fullName>
    </submittedName>
</protein>
<evidence type="ECO:0000256" key="2">
    <source>
        <dbReference type="SAM" id="Phobius"/>
    </source>
</evidence>
<keyword evidence="4" id="KW-1185">Reference proteome</keyword>
<dbReference type="Proteomes" id="UP000320496">
    <property type="component" value="Chromosome"/>
</dbReference>
<accession>A0A517ZE07</accession>
<dbReference type="GO" id="GO:0005886">
    <property type="term" value="C:plasma membrane"/>
    <property type="evidence" value="ECO:0007669"/>
    <property type="project" value="TreeGrafter"/>
</dbReference>
<name>A0A517ZE07_9PLAN</name>
<evidence type="ECO:0000313" key="4">
    <source>
        <dbReference type="Proteomes" id="UP000320496"/>
    </source>
</evidence>
<feature type="transmembrane region" description="Helical" evidence="2">
    <location>
        <begin position="141"/>
        <end position="160"/>
    </location>
</feature>
<dbReference type="PANTHER" id="PTHR30531:SF12">
    <property type="entry name" value="FLAGELLAR BIOSYNTHETIC PROTEIN FLHB"/>
    <property type="match status" value="1"/>
</dbReference>
<dbReference type="GO" id="GO:0009306">
    <property type="term" value="P:protein secretion"/>
    <property type="evidence" value="ECO:0007669"/>
    <property type="project" value="InterPro"/>
</dbReference>
<keyword evidence="3" id="KW-0969">Cilium</keyword>
<feature type="transmembrane region" description="Helical" evidence="2">
    <location>
        <begin position="77"/>
        <end position="98"/>
    </location>
</feature>
<keyword evidence="3" id="KW-0966">Cell projection</keyword>
<feature type="transmembrane region" description="Helical" evidence="2">
    <location>
        <begin position="28"/>
        <end position="56"/>
    </location>
</feature>
<feature type="transmembrane region" description="Helical" evidence="2">
    <location>
        <begin position="186"/>
        <end position="205"/>
    </location>
</feature>
<feature type="region of interest" description="Disordered" evidence="1">
    <location>
        <begin position="1"/>
        <end position="21"/>
    </location>
</feature>
<keyword evidence="2" id="KW-0812">Transmembrane</keyword>
<dbReference type="InterPro" id="IPR006135">
    <property type="entry name" value="T3SS_substrate_exporter"/>
</dbReference>
<reference evidence="3 4" key="1">
    <citation type="submission" date="2019-02" db="EMBL/GenBank/DDBJ databases">
        <title>Deep-cultivation of Planctomycetes and their phenomic and genomic characterization uncovers novel biology.</title>
        <authorList>
            <person name="Wiegand S."/>
            <person name="Jogler M."/>
            <person name="Boedeker C."/>
            <person name="Pinto D."/>
            <person name="Vollmers J."/>
            <person name="Rivas-Marin E."/>
            <person name="Kohn T."/>
            <person name="Peeters S.H."/>
            <person name="Heuer A."/>
            <person name="Rast P."/>
            <person name="Oberbeckmann S."/>
            <person name="Bunk B."/>
            <person name="Jeske O."/>
            <person name="Meyerdierks A."/>
            <person name="Storesund J.E."/>
            <person name="Kallscheuer N."/>
            <person name="Luecker S."/>
            <person name="Lage O.M."/>
            <person name="Pohl T."/>
            <person name="Merkel B.J."/>
            <person name="Hornburger P."/>
            <person name="Mueller R.-W."/>
            <person name="Bruemmer F."/>
            <person name="Labrenz M."/>
            <person name="Spormann A.M."/>
            <person name="Op den Camp H."/>
            <person name="Overmann J."/>
            <person name="Amann R."/>
            <person name="Jetten M.S.M."/>
            <person name="Mascher T."/>
            <person name="Medema M.H."/>
            <person name="Devos D.P."/>
            <person name="Kaster A.-K."/>
            <person name="Ovreas L."/>
            <person name="Rohde M."/>
            <person name="Galperin M.Y."/>
            <person name="Jogler C."/>
        </authorList>
    </citation>
    <scope>NUCLEOTIDE SEQUENCE [LARGE SCALE GENOMIC DNA]</scope>
    <source>
        <strain evidence="3 4">Mal4</strain>
    </source>
</reference>
<dbReference type="AlphaFoldDB" id="A0A517ZE07"/>
<evidence type="ECO:0000313" key="3">
    <source>
        <dbReference type="EMBL" id="QDU40694.1"/>
    </source>
</evidence>
<dbReference type="RefSeq" id="WP_145371963.1">
    <property type="nucleotide sequence ID" value="NZ_CP036275.1"/>
</dbReference>
<dbReference type="EMBL" id="CP036275">
    <property type="protein sequence ID" value="QDU40694.1"/>
    <property type="molecule type" value="Genomic_DNA"/>
</dbReference>
<sequence length="237" mass="25753">MSDRTIPASQRRREEARRQGHIPRSGNLTAAVVLLILAVALLTVGDYFAGTLASLLRSGLPASPQLQLDQALVVDRIFAAATQVFLGAGLIVGLMYIAALATDLMQSGFLLTLEPLLFQWSRLSPAGNLNGQRFGRRLGSAFGHTVKVGLVAALVCWNLLRKRGETLAASTSTDLSGFLGASLSESLLQIAAVLLIVGFVDFLIVRRWHELAMRMTPDQAREEQRQSGRSAVPRRRH</sequence>
<feature type="region of interest" description="Disordered" evidence="1">
    <location>
        <begin position="216"/>
        <end position="237"/>
    </location>
</feature>
<gene>
    <name evidence="3" type="primary">flhB_2</name>
    <name evidence="3" type="ORF">Mal4_50520</name>
</gene>
<keyword evidence="2" id="KW-0472">Membrane</keyword>
<keyword evidence="3" id="KW-0282">Flagellum</keyword>
<keyword evidence="2" id="KW-1133">Transmembrane helix</keyword>